<dbReference type="InterPro" id="IPR005119">
    <property type="entry name" value="LysR_subst-bd"/>
</dbReference>
<proteinExistence type="inferred from homology"/>
<dbReference type="InterPro" id="IPR000847">
    <property type="entry name" value="LysR_HTH_N"/>
</dbReference>
<dbReference type="Pfam" id="PF03466">
    <property type="entry name" value="LysR_substrate"/>
    <property type="match status" value="1"/>
</dbReference>
<evidence type="ECO:0000256" key="4">
    <source>
        <dbReference type="ARBA" id="ARBA00023163"/>
    </source>
</evidence>
<dbReference type="PANTHER" id="PTHR30126:SF94">
    <property type="entry name" value="LYSR FAMILY TRANSCRIPTIONAL REGULATOR"/>
    <property type="match status" value="1"/>
</dbReference>
<gene>
    <name evidence="6" type="ORF">ACFFGG_02570</name>
</gene>
<keyword evidence="3" id="KW-0238">DNA-binding</keyword>
<organism evidence="6 7">
    <name type="scientific">Ottowia pentelensis</name>
    <dbReference type="NCBI Taxonomy" id="511108"/>
    <lineage>
        <taxon>Bacteria</taxon>
        <taxon>Pseudomonadati</taxon>
        <taxon>Pseudomonadota</taxon>
        <taxon>Betaproteobacteria</taxon>
        <taxon>Burkholderiales</taxon>
        <taxon>Comamonadaceae</taxon>
        <taxon>Ottowia</taxon>
    </lineage>
</organism>
<dbReference type="NCBIfam" id="NF008095">
    <property type="entry name" value="PRK10837.1"/>
    <property type="match status" value="1"/>
</dbReference>
<comment type="caution">
    <text evidence="6">The sequence shown here is derived from an EMBL/GenBank/DDBJ whole genome shotgun (WGS) entry which is preliminary data.</text>
</comment>
<evidence type="ECO:0000256" key="2">
    <source>
        <dbReference type="ARBA" id="ARBA00023015"/>
    </source>
</evidence>
<dbReference type="PRINTS" id="PR00039">
    <property type="entry name" value="HTHLYSR"/>
</dbReference>
<dbReference type="PROSITE" id="PS50931">
    <property type="entry name" value="HTH_LYSR"/>
    <property type="match status" value="1"/>
</dbReference>
<evidence type="ECO:0000256" key="3">
    <source>
        <dbReference type="ARBA" id="ARBA00023125"/>
    </source>
</evidence>
<evidence type="ECO:0000313" key="7">
    <source>
        <dbReference type="Proteomes" id="UP001589834"/>
    </source>
</evidence>
<dbReference type="Gene3D" id="1.10.10.10">
    <property type="entry name" value="Winged helix-like DNA-binding domain superfamily/Winged helix DNA-binding domain"/>
    <property type="match status" value="1"/>
</dbReference>
<evidence type="ECO:0000259" key="5">
    <source>
        <dbReference type="PROSITE" id="PS50931"/>
    </source>
</evidence>
<evidence type="ECO:0000313" key="6">
    <source>
        <dbReference type="EMBL" id="MFC0591430.1"/>
    </source>
</evidence>
<dbReference type="Pfam" id="PF00126">
    <property type="entry name" value="HTH_1"/>
    <property type="match status" value="1"/>
</dbReference>
<name>A0ABV6PNN5_9BURK</name>
<evidence type="ECO:0000256" key="1">
    <source>
        <dbReference type="ARBA" id="ARBA00009437"/>
    </source>
</evidence>
<dbReference type="SUPFAM" id="SSF53850">
    <property type="entry name" value="Periplasmic binding protein-like II"/>
    <property type="match status" value="1"/>
</dbReference>
<dbReference type="Gene3D" id="3.40.190.290">
    <property type="match status" value="1"/>
</dbReference>
<reference evidence="6 7" key="1">
    <citation type="submission" date="2024-09" db="EMBL/GenBank/DDBJ databases">
        <authorList>
            <person name="Sun Q."/>
            <person name="Mori K."/>
        </authorList>
    </citation>
    <scope>NUCLEOTIDE SEQUENCE [LARGE SCALE GENOMIC DNA]</scope>
    <source>
        <strain evidence="6 7">NCAIM B.02336</strain>
    </source>
</reference>
<dbReference type="Proteomes" id="UP001589834">
    <property type="component" value="Unassembled WGS sequence"/>
</dbReference>
<keyword evidence="2" id="KW-0805">Transcription regulation</keyword>
<dbReference type="EMBL" id="JBHLTN010000006">
    <property type="protein sequence ID" value="MFC0591430.1"/>
    <property type="molecule type" value="Genomic_DNA"/>
</dbReference>
<protein>
    <submittedName>
        <fullName evidence="6">LysR family transcriptional regulator</fullName>
    </submittedName>
</protein>
<dbReference type="RefSeq" id="WP_293226313.1">
    <property type="nucleotide sequence ID" value="NZ_JBHLTN010000006.1"/>
</dbReference>
<dbReference type="InterPro" id="IPR036388">
    <property type="entry name" value="WH-like_DNA-bd_sf"/>
</dbReference>
<dbReference type="InterPro" id="IPR036390">
    <property type="entry name" value="WH_DNA-bd_sf"/>
</dbReference>
<sequence length="309" mass="33047">MTPLHLTLRQLQVFTAVAQGGSTAAAGAAIGLSQSATSAALKELERMLGAPLFDRVGKRLQLNSSGRALLPRALSLLDGAASLQRAALGDQDSPGALRIGASTTIGNYVLPRWLSLHWAPWYAAQPPEWHAQVMIGNTAEICRAVADFSLDVGLIEGPCHDPLLQARPWLRDELLVVASPRLAGQLQPQGGAAPAVPVGVLRQQVWLLREAGSGTRVATDHELLPHLRAYRRSIELGNSEAIKHAAAEGLGLACLSEWVVADGIKSGRLTRLATTLPRMLRPCYLVLHRHKQLTGALERLTASLMQSVA</sequence>
<comment type="similarity">
    <text evidence="1">Belongs to the LysR transcriptional regulatory family.</text>
</comment>
<dbReference type="PANTHER" id="PTHR30126">
    <property type="entry name" value="HTH-TYPE TRANSCRIPTIONAL REGULATOR"/>
    <property type="match status" value="1"/>
</dbReference>
<keyword evidence="7" id="KW-1185">Reference proteome</keyword>
<feature type="domain" description="HTH lysR-type" evidence="5">
    <location>
        <begin position="6"/>
        <end position="63"/>
    </location>
</feature>
<accession>A0ABV6PNN5</accession>
<dbReference type="SUPFAM" id="SSF46785">
    <property type="entry name" value="Winged helix' DNA-binding domain"/>
    <property type="match status" value="1"/>
</dbReference>
<keyword evidence="4" id="KW-0804">Transcription</keyword>